<sequence length="152" mass="17657">MKDLSDKHRTDRNFEVGDWVYLKLRPYKQVSMANRPFNNLAAKYFGPYPIEAKVGAIAYRLLLPADALLHHTFYASQLKRCLEVPHVINHPPILHMCSTYCPLPEVVLHKRLVKRGNKVVCQVLVKWTSIEASQATWEYLTDLQHKFSSFHP</sequence>
<organism evidence="1 2">
    <name type="scientific">Nicotiana tabacum</name>
    <name type="common">Common tobacco</name>
    <dbReference type="NCBI Taxonomy" id="4097"/>
    <lineage>
        <taxon>Eukaryota</taxon>
        <taxon>Viridiplantae</taxon>
        <taxon>Streptophyta</taxon>
        <taxon>Embryophyta</taxon>
        <taxon>Tracheophyta</taxon>
        <taxon>Spermatophyta</taxon>
        <taxon>Magnoliopsida</taxon>
        <taxon>eudicotyledons</taxon>
        <taxon>Gunneridae</taxon>
        <taxon>Pentapetalae</taxon>
        <taxon>asterids</taxon>
        <taxon>lamiids</taxon>
        <taxon>Solanales</taxon>
        <taxon>Solanaceae</taxon>
        <taxon>Nicotianoideae</taxon>
        <taxon>Nicotianeae</taxon>
        <taxon>Nicotiana</taxon>
    </lineage>
</organism>
<keyword evidence="1" id="KW-1185">Reference proteome</keyword>
<name>A0AC58SIK2_TOBAC</name>
<dbReference type="RefSeq" id="XP_075084783.1">
    <property type="nucleotide sequence ID" value="XM_075228682.1"/>
</dbReference>
<gene>
    <name evidence="2" type="primary">LOC142168030</name>
</gene>
<dbReference type="Proteomes" id="UP000790787">
    <property type="component" value="Chromosome 13"/>
</dbReference>
<evidence type="ECO:0000313" key="2">
    <source>
        <dbReference type="RefSeq" id="XP_075084783.1"/>
    </source>
</evidence>
<accession>A0AC58SIK2</accession>
<proteinExistence type="predicted"/>
<evidence type="ECO:0000313" key="1">
    <source>
        <dbReference type="Proteomes" id="UP000790787"/>
    </source>
</evidence>
<reference evidence="1" key="1">
    <citation type="journal article" date="2014" name="Nat. Commun.">
        <title>The tobacco genome sequence and its comparison with those of tomato and potato.</title>
        <authorList>
            <person name="Sierro N."/>
            <person name="Battey J.N."/>
            <person name="Ouadi S."/>
            <person name="Bakaher N."/>
            <person name="Bovet L."/>
            <person name="Willig A."/>
            <person name="Goepfert S."/>
            <person name="Peitsch M.C."/>
            <person name="Ivanov N.V."/>
        </authorList>
    </citation>
    <scope>NUCLEOTIDE SEQUENCE [LARGE SCALE GENOMIC DNA]</scope>
</reference>
<reference evidence="2" key="2">
    <citation type="submission" date="2025-08" db="UniProtKB">
        <authorList>
            <consortium name="RefSeq"/>
        </authorList>
    </citation>
    <scope>IDENTIFICATION</scope>
    <source>
        <tissue evidence="2">Leaf</tissue>
    </source>
</reference>
<protein>
    <submittedName>
        <fullName evidence="2">Uncharacterized protein LOC142168030</fullName>
    </submittedName>
</protein>